<dbReference type="InterPro" id="IPR047676">
    <property type="entry name" value="FxLYD_dom"/>
</dbReference>
<accession>A0AAU9CLS5</accession>
<name>A0AAU9CLS5_9ACTN</name>
<evidence type="ECO:0000256" key="1">
    <source>
        <dbReference type="SAM" id="SignalP"/>
    </source>
</evidence>
<dbReference type="PROSITE" id="PS51257">
    <property type="entry name" value="PROKAR_LIPOPROTEIN"/>
    <property type="match status" value="1"/>
</dbReference>
<dbReference type="EMBL" id="AP025285">
    <property type="protein sequence ID" value="BDC90526.1"/>
    <property type="molecule type" value="Genomic_DNA"/>
</dbReference>
<proteinExistence type="predicted"/>
<keyword evidence="3" id="KW-1185">Reference proteome</keyword>
<reference evidence="2" key="1">
    <citation type="submission" date="2021-11" db="EMBL/GenBank/DDBJ databases">
        <title>Complete genome sequence of Atopobiaceae bacterium TOC12.</title>
        <authorList>
            <person name="Morinaga K."/>
            <person name="Kusada H."/>
            <person name="Tamaki H."/>
        </authorList>
    </citation>
    <scope>NUCLEOTIDE SEQUENCE</scope>
    <source>
        <strain evidence="2">TOC12</strain>
    </source>
</reference>
<sequence>MKKLLLTFMLAACMLFTAACSAGSQAPAEPDYADDEAMTIIADGWNKRQIIVEDLNIADPDYKEKLKKGIRAEIDSDTPLKDRQFEDSQLQEDVLAYINSLNDQIEVVDTYSITDPDYVTEVTKASDARAKLLKKFVEDYDMKVDPKFQKYMDDLVSQGTSVSKDEAEKEAINSLVANIQWETEENYGNYTYIAVVENTTDYNFENVSLLVNLYDADDVKTESSAFASSWKKGEKVKFEAYGGEVAASRIDTTVQYYTVIED</sequence>
<evidence type="ECO:0000313" key="2">
    <source>
        <dbReference type="EMBL" id="BDC90526.1"/>
    </source>
</evidence>
<organism evidence="2 3">
    <name type="scientific">Leptogranulimonas caecicola</name>
    <dbReference type="NCBI Taxonomy" id="2894156"/>
    <lineage>
        <taxon>Bacteria</taxon>
        <taxon>Bacillati</taxon>
        <taxon>Actinomycetota</taxon>
        <taxon>Coriobacteriia</taxon>
        <taxon>Coriobacteriales</taxon>
        <taxon>Kribbibacteriaceae</taxon>
        <taxon>Leptogranulimonas</taxon>
    </lineage>
</organism>
<feature type="chain" id="PRO_5043538117" description="Lipoprotein" evidence="1">
    <location>
        <begin position="22"/>
        <end position="262"/>
    </location>
</feature>
<keyword evidence="1" id="KW-0732">Signal</keyword>
<evidence type="ECO:0008006" key="4">
    <source>
        <dbReference type="Google" id="ProtNLM"/>
    </source>
</evidence>
<protein>
    <recommendedName>
        <fullName evidence="4">Lipoprotein</fullName>
    </recommendedName>
</protein>
<evidence type="ECO:0000313" key="3">
    <source>
        <dbReference type="Proteomes" id="UP001431186"/>
    </source>
</evidence>
<dbReference type="KEGG" id="lcal:ATTO_03980"/>
<dbReference type="Proteomes" id="UP001431186">
    <property type="component" value="Chromosome"/>
</dbReference>
<feature type="signal peptide" evidence="1">
    <location>
        <begin position="1"/>
        <end position="21"/>
    </location>
</feature>
<dbReference type="RefSeq" id="WP_265592034.1">
    <property type="nucleotide sequence ID" value="NZ_AP025285.1"/>
</dbReference>
<gene>
    <name evidence="2" type="ORF">ATTO_03980</name>
</gene>
<dbReference type="AlphaFoldDB" id="A0AAU9CLS5"/>
<dbReference type="NCBIfam" id="NF038353">
    <property type="entry name" value="FxLYD_dom"/>
    <property type="match status" value="1"/>
</dbReference>